<sequence length="1027" mass="112441">MDTEVQTSQHNPMTYGQDEAAAEGKEGEEGGFSLPARNVVACSNCRSQKIKCFPAETQDKPCRRCEKYELPCAYLQHRRGRKKKLKPEDTDSVNGSPASARQDAPSTSYHPSIVPKDFAHQPQPQFHDDSFRSSVPRQDHLRPYRDSGSGIPTTYSSGYPSLPENRYTLPSQTSSNAFDNPFPRLHPLHGIPGYASLQPLTGHVTTPISADRQTAHESLGSSMDSRPYSTPFALPGLGTSVAEGQMPAHMQQIAGASQSLLQLPASLGMPREQLQGNGGYGGRTAPAVSLLNDTTTTGNRMSPRDAAQASPANSSGPASVPRIAEGSMASNGSNQTPLRGSSPPIRPIEIHRFPFLSPAMGGEGALVGGARSGLTPASLPNILNTTTTAAPSAGNDKSASDSSGRSGGGAGSQSTSSKQPAKFSSLHHMVADVHDDSEYDERDDASSADGGTSARTGKGDSQRQERKRKRRKVDEGRRGSEEVDQTTPLGRDPVSSGYVTEHQARELFGIFMAELNSSLPMLDPAVHSFDFVRAKSPFLLSTTLCVASRFLRGGPDTTPELVTSIPPERARSVHESCLRLARQQMHLAFQHALTTLEIVQAMTLLAIWKEPDDDKAGFYFNRAVVMAKELHLGRIERSRPRSDEEVLWRRIRERVWLCLFIVNTIFAMQFNQILQITHEDSLIANSFDWHVGSHSPMDLALIASVQLRARFLHYKSLLEITAADADDLERTDKSHTATLLSLSILTRTSNQDLGNINAHWVEQIREASPTGTIPIKPFIWLAGLRLHLNIVIMNQTIRIENARQLQRNSLGSIAAFHHSINAACEVLTRMKMLPKRQLSFASDTLLHFTIYAGYFLFTVCTKSTRDLLEPQERQHCEDIVIEASEKMASASLYPADAPALHARFLRRLTSPYLPPQGSANDQDNGPPQGSEPRPGSANNQAIPHSHQFDYNNTIPPTFHNPALANGFQMPQESGAPGNIALAETIWGGTDDGLWMQFDGAWWNHVMQDMTANNANSRPTGINQNFQQ</sequence>
<keyword evidence="2" id="KW-1185">Reference proteome</keyword>
<dbReference type="Proteomes" id="UP001230649">
    <property type="component" value="Unassembled WGS sequence"/>
</dbReference>
<reference evidence="1" key="1">
    <citation type="submission" date="2023-04" db="EMBL/GenBank/DDBJ databases">
        <title>Draft Genome sequencing of Naganishia species isolated from polar environments using Oxford Nanopore Technology.</title>
        <authorList>
            <person name="Leo P."/>
            <person name="Venkateswaran K."/>
        </authorList>
    </citation>
    <scope>NUCLEOTIDE SEQUENCE</scope>
    <source>
        <strain evidence="1">MNA-CCFEE 5262</strain>
    </source>
</reference>
<comment type="caution">
    <text evidence="1">The sequence shown here is derived from an EMBL/GenBank/DDBJ whole genome shotgun (WGS) entry which is preliminary data.</text>
</comment>
<dbReference type="EMBL" id="JASBWS010000018">
    <property type="protein sequence ID" value="KAJ9111548.1"/>
    <property type="molecule type" value="Genomic_DNA"/>
</dbReference>
<organism evidence="1 2">
    <name type="scientific">Naganishia adeliensis</name>
    <dbReference type="NCBI Taxonomy" id="92952"/>
    <lineage>
        <taxon>Eukaryota</taxon>
        <taxon>Fungi</taxon>
        <taxon>Dikarya</taxon>
        <taxon>Basidiomycota</taxon>
        <taxon>Agaricomycotina</taxon>
        <taxon>Tremellomycetes</taxon>
        <taxon>Filobasidiales</taxon>
        <taxon>Filobasidiaceae</taxon>
        <taxon>Naganishia</taxon>
    </lineage>
</organism>
<protein>
    <submittedName>
        <fullName evidence="1">Uncharacterized protein</fullName>
    </submittedName>
</protein>
<proteinExistence type="predicted"/>
<gene>
    <name evidence="1" type="ORF">QFC20_002521</name>
</gene>
<evidence type="ECO:0000313" key="2">
    <source>
        <dbReference type="Proteomes" id="UP001230649"/>
    </source>
</evidence>
<accession>A0ACC2WIG5</accession>
<evidence type="ECO:0000313" key="1">
    <source>
        <dbReference type="EMBL" id="KAJ9111548.1"/>
    </source>
</evidence>
<name>A0ACC2WIG5_9TREE</name>